<organism evidence="2 3">
    <name type="scientific">Candidatus [Bacteroides] periocalifornicus</name>
    <dbReference type="NCBI Taxonomy" id="1702214"/>
    <lineage>
        <taxon>Bacteria</taxon>
        <taxon>Pseudomonadati</taxon>
        <taxon>Bacteroidota</taxon>
    </lineage>
</organism>
<feature type="region of interest" description="Disordered" evidence="1">
    <location>
        <begin position="127"/>
        <end position="152"/>
    </location>
</feature>
<sequence>MAEQIARIRLIHTAKVGEKFEIASVRGLGSLTRRGIARSSKGGHTLRSASPLCDNMDGIHLWWRENLRVAKMVCVYGEPDGRGNLRVAKTPPLQSALAGMLLLVALGVVDKINVFCGGLPMQGRGAPRRYKNGGDHALNREGGLIHRDAGNS</sequence>
<gene>
    <name evidence="2" type="ORF">AL399_07895</name>
</gene>
<name>A0A0Q4B322_9BACT</name>
<feature type="compositionally biased region" description="Basic and acidic residues" evidence="1">
    <location>
        <begin position="132"/>
        <end position="152"/>
    </location>
</feature>
<dbReference type="AlphaFoldDB" id="A0A0Q4B322"/>
<comment type="caution">
    <text evidence="2">The sequence shown here is derived from an EMBL/GenBank/DDBJ whole genome shotgun (WGS) entry which is preliminary data.</text>
</comment>
<dbReference type="PATRIC" id="fig|1702214.3.peg.1436"/>
<evidence type="ECO:0000313" key="3">
    <source>
        <dbReference type="Proteomes" id="UP000054172"/>
    </source>
</evidence>
<protein>
    <submittedName>
        <fullName evidence="2">Uncharacterized protein</fullName>
    </submittedName>
</protein>
<evidence type="ECO:0000256" key="1">
    <source>
        <dbReference type="SAM" id="MobiDB-lite"/>
    </source>
</evidence>
<dbReference type="EMBL" id="LIIK01000044">
    <property type="protein sequence ID" value="KQM08341.1"/>
    <property type="molecule type" value="Genomic_DNA"/>
</dbReference>
<dbReference type="Proteomes" id="UP000054172">
    <property type="component" value="Unassembled WGS sequence"/>
</dbReference>
<dbReference type="STRING" id="1702214.AL399_07895"/>
<evidence type="ECO:0000313" key="2">
    <source>
        <dbReference type="EMBL" id="KQM08341.1"/>
    </source>
</evidence>
<proteinExistence type="predicted"/>
<keyword evidence="3" id="KW-1185">Reference proteome</keyword>
<accession>A0A0Q4B322</accession>
<reference evidence="2" key="1">
    <citation type="submission" date="2015-08" db="EMBL/GenBank/DDBJ databases">
        <title>Candidatus Bacteriodes Periocalifornicus.</title>
        <authorList>
            <person name="McLean J.S."/>
            <person name="Kelley S."/>
        </authorList>
    </citation>
    <scope>NUCLEOTIDE SEQUENCE [LARGE SCALE GENOMIC DNA]</scope>
    <source>
        <strain evidence="2">12B</strain>
    </source>
</reference>